<feature type="compositionally biased region" description="Basic residues" evidence="1">
    <location>
        <begin position="85"/>
        <end position="95"/>
    </location>
</feature>
<evidence type="ECO:0000256" key="1">
    <source>
        <dbReference type="SAM" id="MobiDB-lite"/>
    </source>
</evidence>
<reference evidence="2" key="3">
    <citation type="submission" date="2015-04" db="UniProtKB">
        <authorList>
            <consortium name="EnsemblPlants"/>
        </authorList>
    </citation>
    <scope>IDENTIFICATION</scope>
</reference>
<dbReference type="Gramene" id="LPERR05G22180.1">
    <property type="protein sequence ID" value="LPERR05G22180.1"/>
    <property type="gene ID" value="LPERR05G22180"/>
</dbReference>
<dbReference type="Proteomes" id="UP000032180">
    <property type="component" value="Chromosome 5"/>
</dbReference>
<feature type="compositionally biased region" description="Polar residues" evidence="1">
    <location>
        <begin position="1"/>
        <end position="17"/>
    </location>
</feature>
<accession>A0A0D9WK01</accession>
<feature type="compositionally biased region" description="Basic residues" evidence="1">
    <location>
        <begin position="28"/>
        <end position="42"/>
    </location>
</feature>
<feature type="region of interest" description="Disordered" evidence="1">
    <location>
        <begin position="1"/>
        <end position="160"/>
    </location>
</feature>
<name>A0A0D9WK01_9ORYZ</name>
<evidence type="ECO:0000313" key="2">
    <source>
        <dbReference type="EnsemblPlants" id="LPERR05G22180.1"/>
    </source>
</evidence>
<evidence type="ECO:0000313" key="3">
    <source>
        <dbReference type="Proteomes" id="UP000032180"/>
    </source>
</evidence>
<organism evidence="2 3">
    <name type="scientific">Leersia perrieri</name>
    <dbReference type="NCBI Taxonomy" id="77586"/>
    <lineage>
        <taxon>Eukaryota</taxon>
        <taxon>Viridiplantae</taxon>
        <taxon>Streptophyta</taxon>
        <taxon>Embryophyta</taxon>
        <taxon>Tracheophyta</taxon>
        <taxon>Spermatophyta</taxon>
        <taxon>Magnoliopsida</taxon>
        <taxon>Liliopsida</taxon>
        <taxon>Poales</taxon>
        <taxon>Poaceae</taxon>
        <taxon>BOP clade</taxon>
        <taxon>Oryzoideae</taxon>
        <taxon>Oryzeae</taxon>
        <taxon>Oryzinae</taxon>
        <taxon>Leersia</taxon>
    </lineage>
</organism>
<dbReference type="AlphaFoldDB" id="A0A0D9WK01"/>
<proteinExistence type="predicted"/>
<dbReference type="EnsemblPlants" id="LPERR05G22180.1">
    <property type="protein sequence ID" value="LPERR05G22180.1"/>
    <property type="gene ID" value="LPERR05G22180"/>
</dbReference>
<dbReference type="HOGENOM" id="CLU_1654682_0_0_1"/>
<reference evidence="3" key="2">
    <citation type="submission" date="2013-12" db="EMBL/GenBank/DDBJ databases">
        <authorList>
            <person name="Yu Y."/>
            <person name="Lee S."/>
            <person name="de Baynast K."/>
            <person name="Wissotski M."/>
            <person name="Liu L."/>
            <person name="Talag J."/>
            <person name="Goicoechea J."/>
            <person name="Angelova A."/>
            <person name="Jetty R."/>
            <person name="Kudrna D."/>
            <person name="Golser W."/>
            <person name="Rivera L."/>
            <person name="Zhang J."/>
            <person name="Wing R."/>
        </authorList>
    </citation>
    <scope>NUCLEOTIDE SEQUENCE</scope>
</reference>
<sequence>MGRSASISPYIQPTSPIMNCPEREKQKERKKKKRKGRSRSRRKREESNRLVFSSAPDPAAGRVLLDLQPTALIPSPPPSPSTQKRLLRRCRRGSTARRTAAEVEEEGGSRIGTCRSPTSAESCAVPCRRTARSPRTPRIPSRSASPSSSASSPAKRVISL</sequence>
<reference evidence="2 3" key="1">
    <citation type="submission" date="2012-08" db="EMBL/GenBank/DDBJ databases">
        <title>Oryza genome evolution.</title>
        <authorList>
            <person name="Wing R.A."/>
        </authorList>
    </citation>
    <scope>NUCLEOTIDE SEQUENCE</scope>
</reference>
<protein>
    <submittedName>
        <fullName evidence="2">Uncharacterized protein</fullName>
    </submittedName>
</protein>
<feature type="compositionally biased region" description="Low complexity" evidence="1">
    <location>
        <begin position="133"/>
        <end position="154"/>
    </location>
</feature>
<keyword evidence="3" id="KW-1185">Reference proteome</keyword>